<evidence type="ECO:0000256" key="12">
    <source>
        <dbReference type="ARBA" id="ARBA00053015"/>
    </source>
</evidence>
<dbReference type="PANTHER" id="PTHR32309">
    <property type="entry name" value="TYROSINE-PROTEIN KINASE"/>
    <property type="match status" value="1"/>
</dbReference>
<evidence type="ECO:0000256" key="4">
    <source>
        <dbReference type="ARBA" id="ARBA00022679"/>
    </source>
</evidence>
<evidence type="ECO:0000256" key="1">
    <source>
        <dbReference type="ARBA" id="ARBA00004651"/>
    </source>
</evidence>
<evidence type="ECO:0000256" key="3">
    <source>
        <dbReference type="ARBA" id="ARBA00022475"/>
    </source>
</evidence>
<name>A0A0F5IVD8_9BACT</name>
<proteinExistence type="inferred from homology"/>
<organism evidence="15 16">
    <name type="scientific">Parabacteroides gordonii MS-1 = DSM 23371</name>
    <dbReference type="NCBI Taxonomy" id="1203610"/>
    <lineage>
        <taxon>Bacteria</taxon>
        <taxon>Pseudomonadati</taxon>
        <taxon>Bacteroidota</taxon>
        <taxon>Bacteroidia</taxon>
        <taxon>Bacteroidales</taxon>
        <taxon>Tannerellaceae</taxon>
        <taxon>Parabacteroides</taxon>
    </lineage>
</organism>
<feature type="domain" description="Polysaccharide chain length determinant N-terminal" evidence="14">
    <location>
        <begin position="15"/>
        <end position="108"/>
    </location>
</feature>
<evidence type="ECO:0000256" key="5">
    <source>
        <dbReference type="ARBA" id="ARBA00022692"/>
    </source>
</evidence>
<evidence type="ECO:0000256" key="6">
    <source>
        <dbReference type="ARBA" id="ARBA00022741"/>
    </source>
</evidence>
<dbReference type="STRING" id="1203610.HMPREF1536_04289"/>
<evidence type="ECO:0000256" key="8">
    <source>
        <dbReference type="ARBA" id="ARBA00022840"/>
    </source>
</evidence>
<dbReference type="InterPro" id="IPR027417">
    <property type="entry name" value="P-loop_NTPase"/>
</dbReference>
<keyword evidence="11" id="KW-0829">Tyrosine-protein kinase</keyword>
<dbReference type="NCBIfam" id="TIGR01007">
    <property type="entry name" value="eps_fam"/>
    <property type="match status" value="1"/>
</dbReference>
<evidence type="ECO:0000256" key="10">
    <source>
        <dbReference type="ARBA" id="ARBA00023136"/>
    </source>
</evidence>
<evidence type="ECO:0000313" key="16">
    <source>
        <dbReference type="Proteomes" id="UP000033035"/>
    </source>
</evidence>
<evidence type="ECO:0000313" key="15">
    <source>
        <dbReference type="EMBL" id="KKB49225.1"/>
    </source>
</evidence>
<evidence type="ECO:0000256" key="7">
    <source>
        <dbReference type="ARBA" id="ARBA00022777"/>
    </source>
</evidence>
<dbReference type="RefSeq" id="WP_028729209.1">
    <property type="nucleotide sequence ID" value="NZ_KE386763.1"/>
</dbReference>
<evidence type="ECO:0000259" key="14">
    <source>
        <dbReference type="Pfam" id="PF02706"/>
    </source>
</evidence>
<dbReference type="GO" id="GO:0004713">
    <property type="term" value="F:protein tyrosine kinase activity"/>
    <property type="evidence" value="ECO:0007669"/>
    <property type="project" value="UniProtKB-KW"/>
</dbReference>
<evidence type="ECO:0000256" key="9">
    <source>
        <dbReference type="ARBA" id="ARBA00022989"/>
    </source>
</evidence>
<dbReference type="AlphaFoldDB" id="A0A0F5IVD8"/>
<evidence type="ECO:0000256" key="2">
    <source>
        <dbReference type="ARBA" id="ARBA00008883"/>
    </source>
</evidence>
<keyword evidence="9 13" id="KW-1133">Transmembrane helix</keyword>
<sequence length="779" mass="88707">MKEQTPYTDSFKLVDEFNLRTILDVLITKWYWFALSALLCVGGAYIYIETVPVIYKREAIVQLKNKVKTEEAFNEKQMFDDSNNNNNSIDGEALVFKSRLLMGEVIRRLGLEIGYTLDDGLKDRDMYTDIPLKINFPDSTFTQPAFFSIIPQSESHYKIKGLDDDPDGVMVYNFDAEVITPIGKMIVNRTSFFDENWVNVPVLISCYNRELLISSLLDKLTVERSIKDANLLTLTYLDTKPTRADDILNTLIRVYVDESMKDKNQIIRSTAVFIDERLKLINEELGNVESNIEDYRKQSQSADFTIEAKISLENRSRYDQEVIELTNQRELIQLVQQYLHDPLKNESVLPANTGILSDGIEALISRYNTTILERDKLNESGGDKSPAVKSRTNEIISLRRAISQSLRNAKDELTTKLEYARRMQFLEAGRISNIPTQQRYVLSVERQQKIKEELFLYLLNKREENALTSATAESNLHIVDPAYGVGTAGENSLVILFGALLAGLFIPGLFFYLQPILDVTVRGRKDLENSLSIPFLGEIPHNRKKEELVVGKKRRDGVSEAFRIVRTNIDFMLDKQKKSQVLMFTSFNPYSGKSFISYNLAASLALTGKRTVLLELDIRKGSKKDREGNVLPGITHYLSGRITDLSQLIRPYPGFEELDVITSGPIPPNPAELLLGQSLDDLIGQLRNMYEYIVVDTVPYGMVADAPIISRVADLCIYVIREGMMDRRRLPDIESLYTDGKLPHMSVLLNDARYKHAGYGYGYGYYGYGYGESYYGYNP</sequence>
<accession>A0A0F5IVD8</accession>
<keyword evidence="10 13" id="KW-0472">Membrane</keyword>
<keyword evidence="5 13" id="KW-0812">Transmembrane</keyword>
<dbReference type="SUPFAM" id="SSF52540">
    <property type="entry name" value="P-loop containing nucleoside triphosphate hydrolases"/>
    <property type="match status" value="1"/>
</dbReference>
<dbReference type="GO" id="GO:0005886">
    <property type="term" value="C:plasma membrane"/>
    <property type="evidence" value="ECO:0007669"/>
    <property type="project" value="UniProtKB-SubCell"/>
</dbReference>
<comment type="caution">
    <text evidence="15">The sequence shown here is derived from an EMBL/GenBank/DDBJ whole genome shotgun (WGS) entry which is preliminary data.</text>
</comment>
<dbReference type="EMBL" id="AQHW01000025">
    <property type="protein sequence ID" value="KKB49225.1"/>
    <property type="molecule type" value="Genomic_DNA"/>
</dbReference>
<comment type="similarity">
    <text evidence="2">Belongs to the etk/wzc family.</text>
</comment>
<dbReference type="InterPro" id="IPR005702">
    <property type="entry name" value="Wzc-like_C"/>
</dbReference>
<gene>
    <name evidence="15" type="ORF">HMPREF1536_04289</name>
</gene>
<keyword evidence="6" id="KW-0547">Nucleotide-binding</keyword>
<evidence type="ECO:0000256" key="13">
    <source>
        <dbReference type="SAM" id="Phobius"/>
    </source>
</evidence>
<dbReference type="InterPro" id="IPR003856">
    <property type="entry name" value="LPS_length_determ_N"/>
</dbReference>
<protein>
    <submittedName>
        <fullName evidence="15">Capsular exopolysaccharide family protein</fullName>
    </submittedName>
</protein>
<dbReference type="PANTHER" id="PTHR32309:SF13">
    <property type="entry name" value="FERRIC ENTEROBACTIN TRANSPORT PROTEIN FEPE"/>
    <property type="match status" value="1"/>
</dbReference>
<feature type="transmembrane region" description="Helical" evidence="13">
    <location>
        <begin position="30"/>
        <end position="48"/>
    </location>
</feature>
<keyword evidence="4" id="KW-0808">Transferase</keyword>
<feature type="transmembrane region" description="Helical" evidence="13">
    <location>
        <begin position="493"/>
        <end position="513"/>
    </location>
</feature>
<dbReference type="Gene3D" id="3.40.50.300">
    <property type="entry name" value="P-loop containing nucleotide triphosphate hydrolases"/>
    <property type="match status" value="1"/>
</dbReference>
<reference evidence="15 16" key="1">
    <citation type="submission" date="2013-04" db="EMBL/GenBank/DDBJ databases">
        <title>The Genome Sequence of Parabacteroides gordonii DSM 23371.</title>
        <authorList>
            <consortium name="The Broad Institute Genomics Platform"/>
            <person name="Earl A."/>
            <person name="Ward D."/>
            <person name="Feldgarden M."/>
            <person name="Gevers D."/>
            <person name="Martens E."/>
            <person name="Sakamoto M."/>
            <person name="Benno Y."/>
            <person name="Suzuki N."/>
            <person name="Matsunaga N."/>
            <person name="Koshihara K."/>
            <person name="Seki M."/>
            <person name="Komiya H."/>
            <person name="Walker B."/>
            <person name="Young S."/>
            <person name="Zeng Q."/>
            <person name="Gargeya S."/>
            <person name="Fitzgerald M."/>
            <person name="Haas B."/>
            <person name="Abouelleil A."/>
            <person name="Allen A.W."/>
            <person name="Alvarado L."/>
            <person name="Arachchi H.M."/>
            <person name="Berlin A.M."/>
            <person name="Chapman S.B."/>
            <person name="Gainer-Dewar J."/>
            <person name="Goldberg J."/>
            <person name="Griggs A."/>
            <person name="Gujja S."/>
            <person name="Hansen M."/>
            <person name="Howarth C."/>
            <person name="Imamovic A."/>
            <person name="Ireland A."/>
            <person name="Larimer J."/>
            <person name="McCowan C."/>
            <person name="Murphy C."/>
            <person name="Pearson M."/>
            <person name="Poon T.W."/>
            <person name="Priest M."/>
            <person name="Roberts A."/>
            <person name="Saif S."/>
            <person name="Shea T."/>
            <person name="Sisk P."/>
            <person name="Sykes S."/>
            <person name="Wortman J."/>
            <person name="Nusbaum C."/>
            <person name="Birren B."/>
        </authorList>
    </citation>
    <scope>NUCLEOTIDE SEQUENCE [LARGE SCALE GENOMIC DNA]</scope>
    <source>
        <strain evidence="15 16">MS-1</strain>
    </source>
</reference>
<dbReference type="HOGENOM" id="CLU_009912_6_0_10"/>
<dbReference type="Proteomes" id="UP000033035">
    <property type="component" value="Unassembled WGS sequence"/>
</dbReference>
<dbReference type="GO" id="GO:0005524">
    <property type="term" value="F:ATP binding"/>
    <property type="evidence" value="ECO:0007669"/>
    <property type="project" value="UniProtKB-KW"/>
</dbReference>
<keyword evidence="16" id="KW-1185">Reference proteome</keyword>
<keyword evidence="8" id="KW-0067">ATP-binding</keyword>
<dbReference type="Pfam" id="PF02706">
    <property type="entry name" value="Wzz"/>
    <property type="match status" value="1"/>
</dbReference>
<comment type="subcellular location">
    <subcellularLocation>
        <location evidence="1">Cell membrane</location>
        <topology evidence="1">Multi-pass membrane protein</topology>
    </subcellularLocation>
</comment>
<dbReference type="InterPro" id="IPR050445">
    <property type="entry name" value="Bact_polysacc_biosynth/exp"/>
</dbReference>
<keyword evidence="7" id="KW-0418">Kinase</keyword>
<dbReference type="PATRIC" id="fig|1203610.3.peg.4367"/>
<comment type="catalytic activity">
    <reaction evidence="12">
        <text>L-tyrosyl-[protein] + ATP = O-phospho-L-tyrosyl-[protein] + ADP + H(+)</text>
        <dbReference type="Rhea" id="RHEA:10596"/>
        <dbReference type="Rhea" id="RHEA-COMP:10136"/>
        <dbReference type="Rhea" id="RHEA-COMP:20101"/>
        <dbReference type="ChEBI" id="CHEBI:15378"/>
        <dbReference type="ChEBI" id="CHEBI:30616"/>
        <dbReference type="ChEBI" id="CHEBI:46858"/>
        <dbReference type="ChEBI" id="CHEBI:61978"/>
        <dbReference type="ChEBI" id="CHEBI:456216"/>
    </reaction>
</comment>
<dbReference type="GO" id="GO:0042802">
    <property type="term" value="F:identical protein binding"/>
    <property type="evidence" value="ECO:0007669"/>
    <property type="project" value="UniProtKB-ARBA"/>
</dbReference>
<dbReference type="CDD" id="cd05387">
    <property type="entry name" value="BY-kinase"/>
    <property type="match status" value="1"/>
</dbReference>
<dbReference type="FunFam" id="3.40.50.300:FF:000527">
    <property type="entry name" value="Tyrosine-protein kinase etk"/>
    <property type="match status" value="1"/>
</dbReference>
<keyword evidence="3" id="KW-1003">Cell membrane</keyword>
<evidence type="ECO:0000256" key="11">
    <source>
        <dbReference type="ARBA" id="ARBA00023137"/>
    </source>
</evidence>